<keyword evidence="4" id="KW-0012">Acyltransferase</keyword>
<dbReference type="SUPFAM" id="SSF51161">
    <property type="entry name" value="Trimeric LpxA-like enzymes"/>
    <property type="match status" value="1"/>
</dbReference>
<dbReference type="InterPro" id="IPR011004">
    <property type="entry name" value="Trimer_LpxA-like_sf"/>
</dbReference>
<dbReference type="Pfam" id="PF00132">
    <property type="entry name" value="Hexapep"/>
    <property type="match status" value="1"/>
</dbReference>
<gene>
    <name evidence="5" type="ORF">HELGO_WM6019</name>
</gene>
<dbReference type="EMBL" id="CACVAY010000103">
    <property type="protein sequence ID" value="CAA6821109.1"/>
    <property type="molecule type" value="Genomic_DNA"/>
</dbReference>
<name>A0A6S6U321_9GAMM</name>
<keyword evidence="2 5" id="KW-0808">Transferase</keyword>
<dbReference type="InterPro" id="IPR050179">
    <property type="entry name" value="Trans_hexapeptide_repeat"/>
</dbReference>
<reference evidence="5" key="1">
    <citation type="submission" date="2020-01" db="EMBL/GenBank/DDBJ databases">
        <authorList>
            <person name="Meier V. D."/>
            <person name="Meier V D."/>
        </authorList>
    </citation>
    <scope>NUCLEOTIDE SEQUENCE</scope>
    <source>
        <strain evidence="5">HLG_WM_MAG_07</strain>
    </source>
</reference>
<evidence type="ECO:0000256" key="3">
    <source>
        <dbReference type="ARBA" id="ARBA00022737"/>
    </source>
</evidence>
<dbReference type="InterPro" id="IPR018357">
    <property type="entry name" value="Hexapep_transf_CS"/>
</dbReference>
<dbReference type="Gene3D" id="2.160.10.10">
    <property type="entry name" value="Hexapeptide repeat proteins"/>
    <property type="match status" value="1"/>
</dbReference>
<dbReference type="PANTHER" id="PTHR43300">
    <property type="entry name" value="ACETYLTRANSFERASE"/>
    <property type="match status" value="1"/>
</dbReference>
<accession>A0A6S6U321</accession>
<dbReference type="InterPro" id="IPR001451">
    <property type="entry name" value="Hexapep"/>
</dbReference>
<organism evidence="5">
    <name type="scientific">uncultured Thiotrichaceae bacterium</name>
    <dbReference type="NCBI Taxonomy" id="298394"/>
    <lineage>
        <taxon>Bacteria</taxon>
        <taxon>Pseudomonadati</taxon>
        <taxon>Pseudomonadota</taxon>
        <taxon>Gammaproteobacteria</taxon>
        <taxon>Thiotrichales</taxon>
        <taxon>Thiotrichaceae</taxon>
        <taxon>environmental samples</taxon>
    </lineage>
</organism>
<dbReference type="AlphaFoldDB" id="A0A6S6U321"/>
<evidence type="ECO:0000256" key="2">
    <source>
        <dbReference type="ARBA" id="ARBA00022679"/>
    </source>
</evidence>
<comment type="similarity">
    <text evidence="1">Belongs to the transferase hexapeptide repeat family.</text>
</comment>
<evidence type="ECO:0000256" key="4">
    <source>
        <dbReference type="ARBA" id="ARBA00023315"/>
    </source>
</evidence>
<keyword evidence="3" id="KW-0677">Repeat</keyword>
<sequence>MRARFINQRMFMVLVTIRNTILKLRTAYFRKIYGMDIAEDVRISFKARIDKTNPKGLHIGAKTYVAFDAIILSHDFSTRRHDAKTIIGECCFIGAGSIILPNVTIGDHVIVGAGSVVTKDIPSNSAVGGNPARVIKENIETIAYGMIKHDD</sequence>
<evidence type="ECO:0000256" key="1">
    <source>
        <dbReference type="ARBA" id="ARBA00007274"/>
    </source>
</evidence>
<proteinExistence type="inferred from homology"/>
<dbReference type="GO" id="GO:0016746">
    <property type="term" value="F:acyltransferase activity"/>
    <property type="evidence" value="ECO:0007669"/>
    <property type="project" value="UniProtKB-KW"/>
</dbReference>
<protein>
    <submittedName>
        <fullName evidence="5">Transferase</fullName>
    </submittedName>
</protein>
<dbReference type="PROSITE" id="PS00101">
    <property type="entry name" value="HEXAPEP_TRANSFERASES"/>
    <property type="match status" value="1"/>
</dbReference>
<dbReference type="PANTHER" id="PTHR43300:SF11">
    <property type="entry name" value="ACETYLTRANSFERASE RV3034C-RELATED"/>
    <property type="match status" value="1"/>
</dbReference>
<evidence type="ECO:0000313" key="5">
    <source>
        <dbReference type="EMBL" id="CAA6821109.1"/>
    </source>
</evidence>